<evidence type="ECO:0000256" key="1">
    <source>
        <dbReference type="SAM" id="MobiDB-lite"/>
    </source>
</evidence>
<sequence length="303" mass="34857">IDHGFRKKVIQDLKERVQSTPLSKEECTVNKEVDQNLQIARQSESGLQSRGNKISILEERKAPSPVNDATSDAASIFQMDLTCENPQEMKTTKSSQSADLSEATNRSPKRSILKNSFRPCLFCGIQQTKLTRHIKSKHKSEPEVANALKLPQEERRLFFDLLRKRGISKANEESLKLTGKLKFSERRSKGGPYVKCSNCSGFYKKRNIEQHLKRCKDFSSNTSAPHYIPVCGRSCEDTEFNCMVKGKFRDDEIGLFIKEDVMLHEYGMYLYHKAKKNVEKKPLLRKNLMNRVRRIGYENTSDK</sequence>
<dbReference type="Proteomes" id="UP000326759">
    <property type="component" value="Unassembled WGS sequence"/>
</dbReference>
<proteinExistence type="predicted"/>
<dbReference type="EMBL" id="SEYY01018660">
    <property type="protein sequence ID" value="KAB7499126.1"/>
    <property type="molecule type" value="Genomic_DNA"/>
</dbReference>
<organism evidence="2 3">
    <name type="scientific">Armadillidium nasatum</name>
    <dbReference type="NCBI Taxonomy" id="96803"/>
    <lineage>
        <taxon>Eukaryota</taxon>
        <taxon>Metazoa</taxon>
        <taxon>Ecdysozoa</taxon>
        <taxon>Arthropoda</taxon>
        <taxon>Crustacea</taxon>
        <taxon>Multicrustacea</taxon>
        <taxon>Malacostraca</taxon>
        <taxon>Eumalacostraca</taxon>
        <taxon>Peracarida</taxon>
        <taxon>Isopoda</taxon>
        <taxon>Oniscidea</taxon>
        <taxon>Crinocheta</taxon>
        <taxon>Armadillidiidae</taxon>
        <taxon>Armadillidium</taxon>
    </lineage>
</organism>
<reference evidence="2 3" key="1">
    <citation type="journal article" date="2019" name="PLoS Biol.">
        <title>Sex chromosomes control vertical transmission of feminizing Wolbachia symbionts in an isopod.</title>
        <authorList>
            <person name="Becking T."/>
            <person name="Chebbi M.A."/>
            <person name="Giraud I."/>
            <person name="Moumen B."/>
            <person name="Laverre T."/>
            <person name="Caubet Y."/>
            <person name="Peccoud J."/>
            <person name="Gilbert C."/>
            <person name="Cordaux R."/>
        </authorList>
    </citation>
    <scope>NUCLEOTIDE SEQUENCE [LARGE SCALE GENOMIC DNA]</scope>
    <source>
        <strain evidence="2">ANa2</strain>
        <tissue evidence="2">Whole body excluding digestive tract and cuticle</tissue>
    </source>
</reference>
<dbReference type="PANTHER" id="PTHR33480:SF1">
    <property type="entry name" value="TYR RECOMBINASE DOMAIN-CONTAINING PROTEIN"/>
    <property type="match status" value="1"/>
</dbReference>
<accession>A0A5N5SY30</accession>
<dbReference type="OrthoDB" id="5376140at2759"/>
<evidence type="ECO:0000313" key="2">
    <source>
        <dbReference type="EMBL" id="KAB7499126.1"/>
    </source>
</evidence>
<protein>
    <submittedName>
        <fullName evidence="2">Uncharacterized protein</fullName>
    </submittedName>
</protein>
<gene>
    <name evidence="2" type="ORF">Anas_06553</name>
</gene>
<feature type="region of interest" description="Disordered" evidence="1">
    <location>
        <begin position="85"/>
        <end position="109"/>
    </location>
</feature>
<evidence type="ECO:0000313" key="3">
    <source>
        <dbReference type="Proteomes" id="UP000326759"/>
    </source>
</evidence>
<keyword evidence="3" id="KW-1185">Reference proteome</keyword>
<feature type="compositionally biased region" description="Polar residues" evidence="1">
    <location>
        <begin position="85"/>
        <end position="106"/>
    </location>
</feature>
<feature type="non-terminal residue" evidence="2">
    <location>
        <position position="1"/>
    </location>
</feature>
<name>A0A5N5SY30_9CRUS</name>
<dbReference type="AlphaFoldDB" id="A0A5N5SY30"/>
<dbReference type="PANTHER" id="PTHR33480">
    <property type="entry name" value="SET DOMAIN-CONTAINING PROTEIN-RELATED"/>
    <property type="match status" value="1"/>
</dbReference>
<comment type="caution">
    <text evidence="2">The sequence shown here is derived from an EMBL/GenBank/DDBJ whole genome shotgun (WGS) entry which is preliminary data.</text>
</comment>